<dbReference type="Gramene" id="RZC72888">
    <property type="protein sequence ID" value="RZC72888"/>
    <property type="gene ID" value="C5167_048364"/>
</dbReference>
<evidence type="ECO:0000313" key="2">
    <source>
        <dbReference type="Proteomes" id="UP000316621"/>
    </source>
</evidence>
<dbReference type="AlphaFoldDB" id="A0A4Y7KLC4"/>
<keyword evidence="2" id="KW-1185">Reference proteome</keyword>
<name>A0A4Y7KLC4_PAPSO</name>
<accession>A0A4Y7KLC4</accession>
<gene>
    <name evidence="1" type="ORF">C5167_048364</name>
</gene>
<dbReference type="EMBL" id="CM010722">
    <property type="protein sequence ID" value="RZC72888.1"/>
    <property type="molecule type" value="Genomic_DNA"/>
</dbReference>
<reference evidence="1 2" key="1">
    <citation type="journal article" date="2018" name="Science">
        <title>The opium poppy genome and morphinan production.</title>
        <authorList>
            <person name="Guo L."/>
            <person name="Winzer T."/>
            <person name="Yang X."/>
            <person name="Li Y."/>
            <person name="Ning Z."/>
            <person name="He Z."/>
            <person name="Teodor R."/>
            <person name="Lu Y."/>
            <person name="Bowser T.A."/>
            <person name="Graham I.A."/>
            <person name="Ye K."/>
        </authorList>
    </citation>
    <scope>NUCLEOTIDE SEQUENCE [LARGE SCALE GENOMIC DNA]</scope>
    <source>
        <strain evidence="2">cv. HN1</strain>
        <tissue evidence="1">Leaves</tissue>
    </source>
</reference>
<sequence length="119" mass="13888">MMDQLAGASIEMLLCELCHELCVLPYSFTAHVPGMLWVFSTDWHIAMNAEYQDYSVLLLDCYERKDWIVMTTSVAFISLCELLLQQLLLQHKMLNYLIRFTSPTDTTIARCRHCSIWSF</sequence>
<protein>
    <submittedName>
        <fullName evidence="1">Uncharacterized protein</fullName>
    </submittedName>
</protein>
<proteinExistence type="predicted"/>
<dbReference type="Proteomes" id="UP000316621">
    <property type="component" value="Chromosome 8"/>
</dbReference>
<evidence type="ECO:0000313" key="1">
    <source>
        <dbReference type="EMBL" id="RZC72888.1"/>
    </source>
</evidence>
<organism evidence="1 2">
    <name type="scientific">Papaver somniferum</name>
    <name type="common">Opium poppy</name>
    <dbReference type="NCBI Taxonomy" id="3469"/>
    <lineage>
        <taxon>Eukaryota</taxon>
        <taxon>Viridiplantae</taxon>
        <taxon>Streptophyta</taxon>
        <taxon>Embryophyta</taxon>
        <taxon>Tracheophyta</taxon>
        <taxon>Spermatophyta</taxon>
        <taxon>Magnoliopsida</taxon>
        <taxon>Ranunculales</taxon>
        <taxon>Papaveraceae</taxon>
        <taxon>Papaveroideae</taxon>
        <taxon>Papaver</taxon>
    </lineage>
</organism>